<dbReference type="OrthoDB" id="4331875at2759"/>
<keyword evidence="2" id="KW-0732">Signal</keyword>
<dbReference type="HOGENOM" id="CLU_082500_0_0_1"/>
<name>A0A0B2X177_METAS</name>
<feature type="chain" id="PRO_5002096308" description="Collagen-like protein Mcl1" evidence="2">
    <location>
        <begin position="21"/>
        <end position="260"/>
    </location>
</feature>
<accession>A0A0B2X177</accession>
<dbReference type="AlphaFoldDB" id="A0A0B2X177"/>
<dbReference type="GeneID" id="63737575"/>
<dbReference type="Proteomes" id="UP000030816">
    <property type="component" value="Unassembled WGS sequence"/>
</dbReference>
<dbReference type="EMBL" id="AZHE01000005">
    <property type="protein sequence ID" value="KHN99422.1"/>
    <property type="molecule type" value="Genomic_DNA"/>
</dbReference>
<evidence type="ECO:0000313" key="4">
    <source>
        <dbReference type="Proteomes" id="UP000030816"/>
    </source>
</evidence>
<comment type="caution">
    <text evidence="3">The sequence shown here is derived from an EMBL/GenBank/DDBJ whole genome shotgun (WGS) entry which is preliminary data.</text>
</comment>
<feature type="signal peptide" evidence="2">
    <location>
        <begin position="1"/>
        <end position="20"/>
    </location>
</feature>
<gene>
    <name evidence="3" type="ORF">MAM_03120</name>
</gene>
<feature type="compositionally biased region" description="Polar residues" evidence="1">
    <location>
        <begin position="197"/>
        <end position="215"/>
    </location>
</feature>
<evidence type="ECO:0000256" key="2">
    <source>
        <dbReference type="SAM" id="SignalP"/>
    </source>
</evidence>
<protein>
    <recommendedName>
        <fullName evidence="5">Collagen-like protein Mcl1</fullName>
    </recommendedName>
</protein>
<sequence>MQHCFKFLVVSTALLLPATASRMAVRADADDTGDENRAKVCYPEVDGSGTVPPCVSIGQIEAACQPNNSTEPVNYNDHVQCMCQGSYFEDWRGFQNCLFVHGLRSARDHAYWGNVLSVASSSFCQGSPTAAFSAVFSSVQANTRDAPAVTTGDTISSDKFPGKTDVSLYYTATGPQGPGAIAGADATATRVSNPTATNLTVSNTSGENNRNTPMQTASGSSSETASTTRPSSSTSAGGSPAQEAGMAIMVVVGAALVLAL</sequence>
<reference evidence="3 4" key="1">
    <citation type="journal article" date="2014" name="Proc. Natl. Acad. Sci. U.S.A.">
        <title>Trajectory and genomic determinants of fungal-pathogen speciation and host adaptation.</title>
        <authorList>
            <person name="Hu X."/>
            <person name="Xiao G."/>
            <person name="Zheng P."/>
            <person name="Shang Y."/>
            <person name="Su Y."/>
            <person name="Zhang X."/>
            <person name="Liu X."/>
            <person name="Zhan S."/>
            <person name="St Leger R.J."/>
            <person name="Wang C."/>
        </authorList>
    </citation>
    <scope>NUCLEOTIDE SEQUENCE [LARGE SCALE GENOMIC DNA]</scope>
    <source>
        <strain evidence="3 4">ARSEF 1941</strain>
    </source>
</reference>
<evidence type="ECO:0000313" key="3">
    <source>
        <dbReference type="EMBL" id="KHN99422.1"/>
    </source>
</evidence>
<evidence type="ECO:0000256" key="1">
    <source>
        <dbReference type="SAM" id="MobiDB-lite"/>
    </source>
</evidence>
<keyword evidence="4" id="KW-1185">Reference proteome</keyword>
<feature type="compositionally biased region" description="Low complexity" evidence="1">
    <location>
        <begin position="216"/>
        <end position="240"/>
    </location>
</feature>
<proteinExistence type="predicted"/>
<dbReference type="STRING" id="1081103.A0A0B2X177"/>
<feature type="region of interest" description="Disordered" evidence="1">
    <location>
        <begin position="197"/>
        <end position="240"/>
    </location>
</feature>
<evidence type="ECO:0008006" key="5">
    <source>
        <dbReference type="Google" id="ProtNLM"/>
    </source>
</evidence>
<organism evidence="3 4">
    <name type="scientific">Metarhizium album (strain ARSEF 1941)</name>
    <dbReference type="NCBI Taxonomy" id="1081103"/>
    <lineage>
        <taxon>Eukaryota</taxon>
        <taxon>Fungi</taxon>
        <taxon>Dikarya</taxon>
        <taxon>Ascomycota</taxon>
        <taxon>Pezizomycotina</taxon>
        <taxon>Sordariomycetes</taxon>
        <taxon>Hypocreomycetidae</taxon>
        <taxon>Hypocreales</taxon>
        <taxon>Clavicipitaceae</taxon>
        <taxon>Metarhizium</taxon>
    </lineage>
</organism>
<dbReference type="RefSeq" id="XP_040680488.1">
    <property type="nucleotide sequence ID" value="XM_040821919.1"/>
</dbReference>